<accession>A0A1H7T9E0</accession>
<gene>
    <name evidence="2" type="ORF">SAMN04487910_3334</name>
</gene>
<keyword evidence="1" id="KW-0472">Membrane</keyword>
<dbReference type="STRING" id="1038014.SAMN04487910_3334"/>
<dbReference type="Proteomes" id="UP000198521">
    <property type="component" value="Unassembled WGS sequence"/>
</dbReference>
<protein>
    <submittedName>
        <fullName evidence="2">Uncharacterized protein</fullName>
    </submittedName>
</protein>
<dbReference type="AlphaFoldDB" id="A0A1H7T9E0"/>
<sequence length="130" mass="14959">MEEQYNDIKKLVREAGVEDLSVDFLQNVMNEVQNTSIDQSLVYQPLISRKAWMIISLIVTGVLVSLPFLSEGTWVLSKFDLSLFSLNDFKNPFSGFRFHTTTTYGIIFLAILFLVQITVIKRRIDKTYSV</sequence>
<evidence type="ECO:0000313" key="2">
    <source>
        <dbReference type="EMBL" id="SEL81353.1"/>
    </source>
</evidence>
<dbReference type="RefSeq" id="WP_091410563.1">
    <property type="nucleotide sequence ID" value="NZ_FOAB01000006.1"/>
</dbReference>
<keyword evidence="1" id="KW-0812">Transmembrane</keyword>
<evidence type="ECO:0000256" key="1">
    <source>
        <dbReference type="SAM" id="Phobius"/>
    </source>
</evidence>
<dbReference type="OrthoDB" id="1446747at2"/>
<dbReference type="EMBL" id="FOAB01000006">
    <property type="protein sequence ID" value="SEL81353.1"/>
    <property type="molecule type" value="Genomic_DNA"/>
</dbReference>
<feature type="transmembrane region" description="Helical" evidence="1">
    <location>
        <begin position="51"/>
        <end position="76"/>
    </location>
</feature>
<proteinExistence type="predicted"/>
<organism evidence="2 3">
    <name type="scientific">Aquimarina amphilecti</name>
    <dbReference type="NCBI Taxonomy" id="1038014"/>
    <lineage>
        <taxon>Bacteria</taxon>
        <taxon>Pseudomonadati</taxon>
        <taxon>Bacteroidota</taxon>
        <taxon>Flavobacteriia</taxon>
        <taxon>Flavobacteriales</taxon>
        <taxon>Flavobacteriaceae</taxon>
        <taxon>Aquimarina</taxon>
    </lineage>
</organism>
<evidence type="ECO:0000313" key="3">
    <source>
        <dbReference type="Proteomes" id="UP000198521"/>
    </source>
</evidence>
<feature type="transmembrane region" description="Helical" evidence="1">
    <location>
        <begin position="96"/>
        <end position="120"/>
    </location>
</feature>
<reference evidence="3" key="1">
    <citation type="submission" date="2016-10" db="EMBL/GenBank/DDBJ databases">
        <authorList>
            <person name="Varghese N."/>
            <person name="Submissions S."/>
        </authorList>
    </citation>
    <scope>NUCLEOTIDE SEQUENCE [LARGE SCALE GENOMIC DNA]</scope>
    <source>
        <strain evidence="3">DSM 25232 / NCIMB 14723 / 92V</strain>
    </source>
</reference>
<keyword evidence="3" id="KW-1185">Reference proteome</keyword>
<name>A0A1H7T9E0_AQUAM</name>
<keyword evidence="1" id="KW-1133">Transmembrane helix</keyword>